<protein>
    <submittedName>
        <fullName evidence="6">Biofilm-associated surface protein</fullName>
    </submittedName>
</protein>
<dbReference type="PROSITE" id="PS50268">
    <property type="entry name" value="CADHERIN_2"/>
    <property type="match status" value="2"/>
</dbReference>
<dbReference type="PANTHER" id="PTHR24027">
    <property type="entry name" value="CADHERIN-23"/>
    <property type="match status" value="1"/>
</dbReference>
<feature type="non-terminal residue" evidence="6">
    <location>
        <position position="460"/>
    </location>
</feature>
<dbReference type="EMBL" id="AFWI01000099">
    <property type="protein sequence ID" value="EGU57027.1"/>
    <property type="molecule type" value="Genomic_DNA"/>
</dbReference>
<evidence type="ECO:0000313" key="7">
    <source>
        <dbReference type="Proteomes" id="UP000003836"/>
    </source>
</evidence>
<dbReference type="Proteomes" id="UP000003836">
    <property type="component" value="Unassembled WGS sequence"/>
</dbReference>
<keyword evidence="2" id="KW-0677">Repeat</keyword>
<keyword evidence="4" id="KW-0472">Membrane</keyword>
<evidence type="ECO:0000259" key="5">
    <source>
        <dbReference type="PROSITE" id="PS50268"/>
    </source>
</evidence>
<reference evidence="6 7" key="1">
    <citation type="journal article" date="2012" name="Int. J. Syst. Evol. Microbiol.">
        <title>Vibrio caribbeanicus sp. nov., isolated from the marine sponge Scleritoderma cyanea.</title>
        <authorList>
            <person name="Hoffmann M."/>
            <person name="Monday S.R."/>
            <person name="Allard M.W."/>
            <person name="Strain E.A."/>
            <person name="Whittaker P."/>
            <person name="Naum M."/>
            <person name="McCarthy P.J."/>
            <person name="Lopez J.V."/>
            <person name="Fischer M."/>
            <person name="Brown E.W."/>
        </authorList>
    </citation>
    <scope>NUCLEOTIDE SEQUENCE [LARGE SCALE GENOMIC DNA]</scope>
    <source>
        <strain evidence="6 7">ATCC 19109</strain>
    </source>
</reference>
<evidence type="ECO:0000256" key="2">
    <source>
        <dbReference type="ARBA" id="ARBA00022737"/>
    </source>
</evidence>
<comment type="caution">
    <text evidence="6">The sequence shown here is derived from an EMBL/GenBank/DDBJ whole genome shotgun (WGS) entry which is preliminary data.</text>
</comment>
<dbReference type="InterPro" id="IPR039808">
    <property type="entry name" value="Cadherin"/>
</dbReference>
<proteinExistence type="predicted"/>
<evidence type="ECO:0000256" key="3">
    <source>
        <dbReference type="ARBA" id="ARBA00022837"/>
    </source>
</evidence>
<dbReference type="Gene3D" id="2.60.40.60">
    <property type="entry name" value="Cadherins"/>
    <property type="match status" value="2"/>
</dbReference>
<dbReference type="CDD" id="cd11304">
    <property type="entry name" value="Cadherin_repeat"/>
    <property type="match status" value="2"/>
</dbReference>
<dbReference type="SUPFAM" id="SSF49313">
    <property type="entry name" value="Cadherin-like"/>
    <property type="match status" value="1"/>
</dbReference>
<dbReference type="InterPro" id="IPR002126">
    <property type="entry name" value="Cadherin-like_dom"/>
</dbReference>
<evidence type="ECO:0000256" key="4">
    <source>
        <dbReference type="ARBA" id="ARBA00023136"/>
    </source>
</evidence>
<organism evidence="6 7">
    <name type="scientific">Vibrio tubiashii ATCC 19109</name>
    <dbReference type="NCBI Taxonomy" id="1051646"/>
    <lineage>
        <taxon>Bacteria</taxon>
        <taxon>Pseudomonadati</taxon>
        <taxon>Pseudomonadota</taxon>
        <taxon>Gammaproteobacteria</taxon>
        <taxon>Vibrionales</taxon>
        <taxon>Vibrionaceae</taxon>
        <taxon>Vibrio</taxon>
        <taxon>Vibrio oreintalis group</taxon>
    </lineage>
</organism>
<comment type="subcellular location">
    <subcellularLocation>
        <location evidence="1">Membrane</location>
    </subcellularLocation>
</comment>
<accession>A0ABN0DIH8</accession>
<dbReference type="PANTHER" id="PTHR24027:SF442">
    <property type="entry name" value="PROTOCADHERIN-15 ISOFORM X1"/>
    <property type="match status" value="1"/>
</dbReference>
<feature type="domain" description="Cadherin" evidence="5">
    <location>
        <begin position="80"/>
        <end position="193"/>
    </location>
</feature>
<name>A0ABN0DIH8_9VIBR</name>
<evidence type="ECO:0000256" key="1">
    <source>
        <dbReference type="ARBA" id="ARBA00004370"/>
    </source>
</evidence>
<dbReference type="InterPro" id="IPR015919">
    <property type="entry name" value="Cadherin-like_sf"/>
</dbReference>
<evidence type="ECO:0000313" key="6">
    <source>
        <dbReference type="EMBL" id="EGU57027.1"/>
    </source>
</evidence>
<keyword evidence="3" id="KW-0106">Calcium</keyword>
<feature type="domain" description="Cadherin" evidence="5">
    <location>
        <begin position="3"/>
        <end position="76"/>
    </location>
</feature>
<sequence length="460" mass="50305">MFNDAEEPLFEIDSVTGEISLTAAGVAAFTNDYELAENEHSIVVTATEDEGLGPVKTTDVTVNLDEINLDDNAPVFVPNDGDQYAFSYFENNTEDYVIGTVSATDADGEDVTYSIKTNIFNDADEPLFEINPTNGNISLTVAGVLAFTNNFEALANVHTLVVTATEVDGFGIQKSTDIDVELSELNVNELPVSEDFDVDAGDAIFVPIIFDSDDEDLDHISDEDDDFNGVELNVMITSLPQYGTLLYTDDFGETRVLTEADLHVWGDAIDPAKLFDPDNFTYVPGPGDPFEIGYSGDPDDIVLDDDGFYNWGEWVSDTERLITLDNGNTIGISITDNNDKPLKQYTGDKPHVGWGIGDTDGNGMNKKETLIVDLSDNPLDVVTFGLDGMGGAFNTNSNVYVEVTYTFADGTTHVEQYQKDEGDVGNKKILYDFSYSSPDNPIVQMELSSTGSNWELRYLS</sequence>
<keyword evidence="7" id="KW-1185">Reference proteome</keyword>
<gene>
    <name evidence="6" type="ORF">VITU9109_16803</name>
</gene>